<reference evidence="1 2" key="1">
    <citation type="submission" date="2017-05" db="EMBL/GenBank/DDBJ databases">
        <authorList>
            <person name="Varghese N."/>
            <person name="Submissions S."/>
        </authorList>
    </citation>
    <scope>NUCLEOTIDE SEQUENCE [LARGE SCALE GENOMIC DNA]</scope>
    <source>
        <strain evidence="1 2">DSM 21194</strain>
    </source>
</reference>
<protein>
    <recommendedName>
        <fullName evidence="3">Sulfotransferase family protein</fullName>
    </recommendedName>
</protein>
<dbReference type="OrthoDB" id="5432096at2"/>
<gene>
    <name evidence="1" type="ORF">SAMN06265218_102145</name>
</gene>
<evidence type="ECO:0000313" key="1">
    <source>
        <dbReference type="EMBL" id="SMO41434.1"/>
    </source>
</evidence>
<accession>A0A521B2U3</accession>
<dbReference type="Gene3D" id="3.40.50.300">
    <property type="entry name" value="P-loop containing nucleotide triphosphate hydrolases"/>
    <property type="match status" value="1"/>
</dbReference>
<sequence>MMNNRTIIYISGEGHSGTTLLDVILGAKKSAFSSGELIFFAQKGIKNREYCACGNPVPSCSIWSNIIREWDKVRTLDLDEYIKLQSRLTSKRYILSSYISLRNPSKKLHCFLEDTNKLFDLIFKITDSKVIIDSSKAPGRLLVLKKLNYKIKVMHLTRRFGDVLNSYKKEVPRNLEEGIEHDIVPLGSSYVFRSWLLKNFLTYVLSIGISYKRIKYENLVSNPVDELSFMIDGDKDFLKKLTARGPFYLKHLVAGNKFRMQDHIYIAEKPMNTSYHRLSGADKAFAKFIDYFY</sequence>
<dbReference type="InterPro" id="IPR027417">
    <property type="entry name" value="P-loop_NTPase"/>
</dbReference>
<dbReference type="SUPFAM" id="SSF52540">
    <property type="entry name" value="P-loop containing nucleoside triphosphate hydrolases"/>
    <property type="match status" value="1"/>
</dbReference>
<organism evidence="1 2">
    <name type="scientific">Fodinibius sediminis</name>
    <dbReference type="NCBI Taxonomy" id="1214077"/>
    <lineage>
        <taxon>Bacteria</taxon>
        <taxon>Pseudomonadati</taxon>
        <taxon>Balneolota</taxon>
        <taxon>Balneolia</taxon>
        <taxon>Balneolales</taxon>
        <taxon>Balneolaceae</taxon>
        <taxon>Fodinibius</taxon>
    </lineage>
</organism>
<keyword evidence="2" id="KW-1185">Reference proteome</keyword>
<dbReference type="EMBL" id="FXTH01000002">
    <property type="protein sequence ID" value="SMO41434.1"/>
    <property type="molecule type" value="Genomic_DNA"/>
</dbReference>
<dbReference type="AlphaFoldDB" id="A0A521B2U3"/>
<dbReference type="Proteomes" id="UP000317593">
    <property type="component" value="Unassembled WGS sequence"/>
</dbReference>
<evidence type="ECO:0008006" key="3">
    <source>
        <dbReference type="Google" id="ProtNLM"/>
    </source>
</evidence>
<evidence type="ECO:0000313" key="2">
    <source>
        <dbReference type="Proteomes" id="UP000317593"/>
    </source>
</evidence>
<dbReference type="RefSeq" id="WP_142713029.1">
    <property type="nucleotide sequence ID" value="NZ_FXTH01000002.1"/>
</dbReference>
<name>A0A521B2U3_9BACT</name>
<proteinExistence type="predicted"/>